<dbReference type="Proteomes" id="UP000642673">
    <property type="component" value="Unassembled WGS sequence"/>
</dbReference>
<gene>
    <name evidence="1" type="ORF">GCM10010347_66060</name>
</gene>
<comment type="caution">
    <text evidence="1">The sequence shown here is derived from an EMBL/GenBank/DDBJ whole genome shotgun (WGS) entry which is preliminary data.</text>
</comment>
<accession>A0ABQ3F5N1</accession>
<proteinExistence type="predicted"/>
<reference evidence="2" key="1">
    <citation type="journal article" date="2019" name="Int. J. Syst. Evol. Microbiol.">
        <title>The Global Catalogue of Microorganisms (GCM) 10K type strain sequencing project: providing services to taxonomists for standard genome sequencing and annotation.</title>
        <authorList>
            <consortium name="The Broad Institute Genomics Platform"/>
            <consortium name="The Broad Institute Genome Sequencing Center for Infectious Disease"/>
            <person name="Wu L."/>
            <person name="Ma J."/>
        </authorList>
    </citation>
    <scope>NUCLEOTIDE SEQUENCE [LARGE SCALE GENOMIC DNA]</scope>
    <source>
        <strain evidence="2">JCM 4738</strain>
    </source>
</reference>
<keyword evidence="2" id="KW-1185">Reference proteome</keyword>
<organism evidence="1 2">
    <name type="scientific">Streptomyces cirratus</name>
    <dbReference type="NCBI Taxonomy" id="68187"/>
    <lineage>
        <taxon>Bacteria</taxon>
        <taxon>Bacillati</taxon>
        <taxon>Actinomycetota</taxon>
        <taxon>Actinomycetes</taxon>
        <taxon>Kitasatosporales</taxon>
        <taxon>Streptomycetaceae</taxon>
        <taxon>Streptomyces</taxon>
    </lineage>
</organism>
<dbReference type="RefSeq" id="WP_190187925.1">
    <property type="nucleotide sequence ID" value="NZ_BMVP01000030.1"/>
</dbReference>
<name>A0ABQ3F5N1_9ACTN</name>
<evidence type="ECO:0000313" key="2">
    <source>
        <dbReference type="Proteomes" id="UP000642673"/>
    </source>
</evidence>
<sequence>MRNTKAFKEAVADTLAELAHRGVTVRPGTVADTIERNIRASGTRRCCR</sequence>
<protein>
    <submittedName>
        <fullName evidence="1">Uncharacterized protein</fullName>
    </submittedName>
</protein>
<dbReference type="EMBL" id="BMVP01000030">
    <property type="protein sequence ID" value="GHB85896.1"/>
    <property type="molecule type" value="Genomic_DNA"/>
</dbReference>
<evidence type="ECO:0000313" key="1">
    <source>
        <dbReference type="EMBL" id="GHB85896.1"/>
    </source>
</evidence>